<dbReference type="EMBL" id="LXQA010206623">
    <property type="protein sequence ID" value="MCI33693.1"/>
    <property type="molecule type" value="Genomic_DNA"/>
</dbReference>
<evidence type="ECO:0000313" key="1">
    <source>
        <dbReference type="EMBL" id="MCI33693.1"/>
    </source>
</evidence>
<dbReference type="Proteomes" id="UP000265520">
    <property type="component" value="Unassembled WGS sequence"/>
</dbReference>
<evidence type="ECO:0000313" key="2">
    <source>
        <dbReference type="Proteomes" id="UP000265520"/>
    </source>
</evidence>
<protein>
    <submittedName>
        <fullName evidence="1">Uncharacterized protein</fullName>
    </submittedName>
</protein>
<reference evidence="1 2" key="1">
    <citation type="journal article" date="2018" name="Front. Plant Sci.">
        <title>Red Clover (Trifolium pratense) and Zigzag Clover (T. medium) - A Picture of Genomic Similarities and Differences.</title>
        <authorList>
            <person name="Dluhosova J."/>
            <person name="Istvanek J."/>
            <person name="Nedelnik J."/>
            <person name="Repkova J."/>
        </authorList>
    </citation>
    <scope>NUCLEOTIDE SEQUENCE [LARGE SCALE GENOMIC DNA]</scope>
    <source>
        <strain evidence="2">cv. 10/8</strain>
        <tissue evidence="1">Leaf</tissue>
    </source>
</reference>
<sequence>VSGAGLDRERITVRSSTTAIGRGLKPLMLELTPEPDYAVQWARYWW</sequence>
<organism evidence="1 2">
    <name type="scientific">Trifolium medium</name>
    <dbReference type="NCBI Taxonomy" id="97028"/>
    <lineage>
        <taxon>Eukaryota</taxon>
        <taxon>Viridiplantae</taxon>
        <taxon>Streptophyta</taxon>
        <taxon>Embryophyta</taxon>
        <taxon>Tracheophyta</taxon>
        <taxon>Spermatophyta</taxon>
        <taxon>Magnoliopsida</taxon>
        <taxon>eudicotyledons</taxon>
        <taxon>Gunneridae</taxon>
        <taxon>Pentapetalae</taxon>
        <taxon>rosids</taxon>
        <taxon>fabids</taxon>
        <taxon>Fabales</taxon>
        <taxon>Fabaceae</taxon>
        <taxon>Papilionoideae</taxon>
        <taxon>50 kb inversion clade</taxon>
        <taxon>NPAAA clade</taxon>
        <taxon>Hologalegina</taxon>
        <taxon>IRL clade</taxon>
        <taxon>Trifolieae</taxon>
        <taxon>Trifolium</taxon>
    </lineage>
</organism>
<keyword evidence="2" id="KW-1185">Reference proteome</keyword>
<feature type="non-terminal residue" evidence="1">
    <location>
        <position position="1"/>
    </location>
</feature>
<proteinExistence type="predicted"/>
<accession>A0A392RAR3</accession>
<name>A0A392RAR3_9FABA</name>
<comment type="caution">
    <text evidence="1">The sequence shown here is derived from an EMBL/GenBank/DDBJ whole genome shotgun (WGS) entry which is preliminary data.</text>
</comment>
<dbReference type="AlphaFoldDB" id="A0A392RAR3"/>